<dbReference type="InterPro" id="IPR011009">
    <property type="entry name" value="Kinase-like_dom_sf"/>
</dbReference>
<dbReference type="GO" id="GO:0005743">
    <property type="term" value="C:mitochondrial inner membrane"/>
    <property type="evidence" value="ECO:0007669"/>
    <property type="project" value="TreeGrafter"/>
</dbReference>
<dbReference type="GO" id="GO:0055088">
    <property type="term" value="P:lipid homeostasis"/>
    <property type="evidence" value="ECO:0007669"/>
    <property type="project" value="TreeGrafter"/>
</dbReference>
<dbReference type="Gene3D" id="1.10.510.10">
    <property type="entry name" value="Transferase(Phosphotransferase) domain 1"/>
    <property type="match status" value="1"/>
</dbReference>
<proteinExistence type="inferred from homology"/>
<dbReference type="InterPro" id="IPR004147">
    <property type="entry name" value="ABC1_dom"/>
</dbReference>
<evidence type="ECO:0000313" key="5">
    <source>
        <dbReference type="Proteomes" id="UP000308730"/>
    </source>
</evidence>
<dbReference type="PROSITE" id="PS50086">
    <property type="entry name" value="TBC_RABGAP"/>
    <property type="match status" value="1"/>
</dbReference>
<dbReference type="PANTHER" id="PTHR43173">
    <property type="entry name" value="ABC1 FAMILY PROTEIN"/>
    <property type="match status" value="1"/>
</dbReference>
<comment type="caution">
    <text evidence="4">The sequence shown here is derived from an EMBL/GenBank/DDBJ whole genome shotgun (WGS) entry which is preliminary data.</text>
</comment>
<evidence type="ECO:0000259" key="3">
    <source>
        <dbReference type="PROSITE" id="PS50086"/>
    </source>
</evidence>
<evidence type="ECO:0000256" key="2">
    <source>
        <dbReference type="SAM" id="Coils"/>
    </source>
</evidence>
<protein>
    <recommendedName>
        <fullName evidence="3">Rab-GAP TBC domain-containing protein</fullName>
    </recommendedName>
</protein>
<dbReference type="InterPro" id="IPR035969">
    <property type="entry name" value="Rab-GAP_TBC_sf"/>
</dbReference>
<dbReference type="Proteomes" id="UP000308730">
    <property type="component" value="Unassembled WGS sequence"/>
</dbReference>
<reference evidence="4 5" key="1">
    <citation type="submission" date="2019-02" db="EMBL/GenBank/DDBJ databases">
        <title>Genome sequencing of the rare red list fungi Antrodiella citrinella (Flaviporus citrinellus).</title>
        <authorList>
            <person name="Buettner E."/>
            <person name="Kellner H."/>
        </authorList>
    </citation>
    <scope>NUCLEOTIDE SEQUENCE [LARGE SCALE GENOMIC DNA]</scope>
    <source>
        <strain evidence="4 5">DSM 108506</strain>
    </source>
</reference>
<feature type="domain" description="Rab-GAP TBC" evidence="3">
    <location>
        <begin position="1"/>
        <end position="65"/>
    </location>
</feature>
<keyword evidence="2" id="KW-0175">Coiled coil</keyword>
<dbReference type="GO" id="GO:0007005">
    <property type="term" value="P:mitochondrion organization"/>
    <property type="evidence" value="ECO:0007669"/>
    <property type="project" value="TreeGrafter"/>
</dbReference>
<dbReference type="SUPFAM" id="SSF56112">
    <property type="entry name" value="Protein kinase-like (PK-like)"/>
    <property type="match status" value="1"/>
</dbReference>
<dbReference type="OrthoDB" id="427480at2759"/>
<name>A0A4S4MY71_9APHY</name>
<dbReference type="PANTHER" id="PTHR43173:SF19">
    <property type="entry name" value="AARF DOMAIN-CONTAINING PROTEIN KINASE 1"/>
    <property type="match status" value="1"/>
</dbReference>
<sequence>MPKLTLRLFQFDRLVEEILPVLHVHFTRQGIKSSMYCSQWFLTIFSYRFPMEIVFRIIDNCLASGIEAMFAFSVMLLYKNEEQLLNMKFDQLLTFLNTKVFDVYLLRNSPPGKGPCYDVDQFVQESVSLRITPFQLDNYAHEYEEFVRIRDAHAIEMDALRTSNRALSAQVNRLEASMAQLNTEHCEVLNELVRARLRNEELEGELVRYKLLLVVLAGASVFAYDYNQPFRHTVLAVVRCSRIAEAAVFGAIDYKKTLSKEYGTQDAHNEALSMCHKRSAERVLKALLANGGIFIKLGQHMASLVVLPIEWTSTMRPLQDQCEPTAYEDIEKLIETDMGGSIDELFSEFDAKPVGVASLAQVHVGRLRSSGRRVAVKLQHPHLAEFCDIDMEMVDVSLGWIKRIFPDFEFTWLADEMRQNLPKEMDFVHEASNTFRAMSDFEHIRSSLYIPEVVDAKKRILIMEYIQGGRVDDLQYLADHNIDRNKVALELARIFSQMVHINGWFHADPHPGNLLIRPAPPKSRSPYNFEIVLLDHGLYFDLDDELRVNYSRFWLSLIAAASPQTNRDRRKYAELVGNITDDLYPVFEAAITGRAALKGSWDEFHDEASEEGAFKRGASMIELSAQSEEEMEAIRNAVVQHDGLLLSVFDVLRRVPRRVLMVLKLNDLTRSLDHALATTHSSVRVFLITAKYCTVAVWRDDQVRLISQMRVRGLMSFNLLFEYFSRWW</sequence>
<dbReference type="EMBL" id="SGPM01000081">
    <property type="protein sequence ID" value="THH30428.1"/>
    <property type="molecule type" value="Genomic_DNA"/>
</dbReference>
<comment type="similarity">
    <text evidence="1">Belongs to the protein kinase superfamily. ADCK protein kinase family.</text>
</comment>
<dbReference type="Pfam" id="PF23436">
    <property type="entry name" value="RabGap-TBC_2"/>
    <property type="match status" value="1"/>
</dbReference>
<dbReference type="InterPro" id="IPR000195">
    <property type="entry name" value="Rab-GAP-TBC_dom"/>
</dbReference>
<dbReference type="InterPro" id="IPR045307">
    <property type="entry name" value="ADCK1_dom"/>
</dbReference>
<evidence type="ECO:0000313" key="4">
    <source>
        <dbReference type="EMBL" id="THH30428.1"/>
    </source>
</evidence>
<dbReference type="InterPro" id="IPR051130">
    <property type="entry name" value="Mito_struct-func_regulator"/>
</dbReference>
<dbReference type="SUPFAM" id="SSF47923">
    <property type="entry name" value="Ypt/Rab-GAP domain of gyp1p"/>
    <property type="match status" value="1"/>
</dbReference>
<dbReference type="Gene3D" id="1.10.472.80">
    <property type="entry name" value="Ypt/Rab-GAP domain of gyp1p, domain 3"/>
    <property type="match status" value="1"/>
</dbReference>
<evidence type="ECO:0000256" key="1">
    <source>
        <dbReference type="ARBA" id="ARBA00009670"/>
    </source>
</evidence>
<keyword evidence="5" id="KW-1185">Reference proteome</keyword>
<organism evidence="4 5">
    <name type="scientific">Antrodiella citrinella</name>
    <dbReference type="NCBI Taxonomy" id="2447956"/>
    <lineage>
        <taxon>Eukaryota</taxon>
        <taxon>Fungi</taxon>
        <taxon>Dikarya</taxon>
        <taxon>Basidiomycota</taxon>
        <taxon>Agaricomycotina</taxon>
        <taxon>Agaricomycetes</taxon>
        <taxon>Polyporales</taxon>
        <taxon>Steccherinaceae</taxon>
        <taxon>Antrodiella</taxon>
    </lineage>
</organism>
<dbReference type="Pfam" id="PF03109">
    <property type="entry name" value="ABC1"/>
    <property type="match status" value="1"/>
</dbReference>
<dbReference type="AlphaFoldDB" id="A0A4S4MY71"/>
<dbReference type="CDD" id="cd13969">
    <property type="entry name" value="ADCK1-like"/>
    <property type="match status" value="1"/>
</dbReference>
<gene>
    <name evidence="4" type="ORF">EUX98_g3758</name>
</gene>
<feature type="coiled-coil region" evidence="2">
    <location>
        <begin position="157"/>
        <end position="212"/>
    </location>
</feature>
<accession>A0A4S4MY71</accession>